<dbReference type="AlphaFoldDB" id="A0A0L6VGK4"/>
<evidence type="ECO:0000313" key="1">
    <source>
        <dbReference type="EMBL" id="KNZ59707.1"/>
    </source>
</evidence>
<organism evidence="1 2">
    <name type="scientific">Puccinia sorghi</name>
    <dbReference type="NCBI Taxonomy" id="27349"/>
    <lineage>
        <taxon>Eukaryota</taxon>
        <taxon>Fungi</taxon>
        <taxon>Dikarya</taxon>
        <taxon>Basidiomycota</taxon>
        <taxon>Pucciniomycotina</taxon>
        <taxon>Pucciniomycetes</taxon>
        <taxon>Pucciniales</taxon>
        <taxon>Pucciniaceae</taxon>
        <taxon>Puccinia</taxon>
    </lineage>
</organism>
<dbReference type="PANTHER" id="PTHR46564:SF1">
    <property type="entry name" value="TRANSPOSASE"/>
    <property type="match status" value="1"/>
</dbReference>
<reference evidence="1 2" key="1">
    <citation type="submission" date="2015-08" db="EMBL/GenBank/DDBJ databases">
        <title>Next Generation Sequencing and Analysis of the Genome of Puccinia sorghi L Schw, the Causal Agent of Maize Common Rust.</title>
        <authorList>
            <person name="Rochi L."/>
            <person name="Burguener G."/>
            <person name="Darino M."/>
            <person name="Turjanski A."/>
            <person name="Kreff E."/>
            <person name="Dieguez M.J."/>
            <person name="Sacco F."/>
        </authorList>
    </citation>
    <scope>NUCLEOTIDE SEQUENCE [LARGE SCALE GENOMIC DNA]</scope>
    <source>
        <strain evidence="1 2">RO10H11247</strain>
    </source>
</reference>
<name>A0A0L6VGK4_9BASI</name>
<dbReference type="VEuPathDB" id="FungiDB:VP01_1679g10"/>
<proteinExistence type="predicted"/>
<accession>A0A0L6VGK4</accession>
<protein>
    <submittedName>
        <fullName evidence="1">Uncharacterized protein</fullName>
    </submittedName>
</protein>
<feature type="non-terminal residue" evidence="1">
    <location>
        <position position="1"/>
    </location>
</feature>
<evidence type="ECO:0000313" key="2">
    <source>
        <dbReference type="Proteomes" id="UP000037035"/>
    </source>
</evidence>
<dbReference type="PANTHER" id="PTHR46564">
    <property type="entry name" value="TRANSPOSASE"/>
    <property type="match status" value="1"/>
</dbReference>
<keyword evidence="2" id="KW-1185">Reference proteome</keyword>
<gene>
    <name evidence="1" type="ORF">VP01_1679g10</name>
</gene>
<dbReference type="EMBL" id="LAVV01006480">
    <property type="protein sequence ID" value="KNZ59707.1"/>
    <property type="molecule type" value="Genomic_DNA"/>
</dbReference>
<sequence length="237" mass="26947">TQTITYITFKHSLESYNGGTLSGLSSVHKTLVQSLNITLKKPNTVNISKNLLSKCCFVSKMANVPADFLILTAHRDSGGVSINIKWRSFARSMKNTRAECFLHDVNDPHFSLIPVIIYHSIIAIDVKESTVNQCQFEFFLKLKPLERSGDKFESGKCQTKSDSRETFVKIKPWSAIQIPHGLSNSPFTLWFSLPYCMCYNTTIVNISSLLIPVIHLYYTLKLRFEAAKLFFINLLRN</sequence>
<comment type="caution">
    <text evidence="1">The sequence shown here is derived from an EMBL/GenBank/DDBJ whole genome shotgun (WGS) entry which is preliminary data.</text>
</comment>
<dbReference type="Proteomes" id="UP000037035">
    <property type="component" value="Unassembled WGS sequence"/>
</dbReference>